<name>A0ACB8UAZ8_9APHY</name>
<evidence type="ECO:0000313" key="2">
    <source>
        <dbReference type="Proteomes" id="UP001055072"/>
    </source>
</evidence>
<dbReference type="Proteomes" id="UP001055072">
    <property type="component" value="Unassembled WGS sequence"/>
</dbReference>
<gene>
    <name evidence="1" type="ORF">BDY19DRAFT_931146</name>
</gene>
<protein>
    <submittedName>
        <fullName evidence="1">HotDog domain-containing protein</fullName>
    </submittedName>
</protein>
<accession>A0ACB8UAZ8</accession>
<proteinExistence type="predicted"/>
<evidence type="ECO:0000313" key="1">
    <source>
        <dbReference type="EMBL" id="KAI0091567.1"/>
    </source>
</evidence>
<organism evidence="1 2">
    <name type="scientific">Irpex rosettiformis</name>
    <dbReference type="NCBI Taxonomy" id="378272"/>
    <lineage>
        <taxon>Eukaryota</taxon>
        <taxon>Fungi</taxon>
        <taxon>Dikarya</taxon>
        <taxon>Basidiomycota</taxon>
        <taxon>Agaricomycotina</taxon>
        <taxon>Agaricomycetes</taxon>
        <taxon>Polyporales</taxon>
        <taxon>Irpicaceae</taxon>
        <taxon>Irpex</taxon>
    </lineage>
</organism>
<keyword evidence="2" id="KW-1185">Reference proteome</keyword>
<dbReference type="EMBL" id="MU274905">
    <property type="protein sequence ID" value="KAI0091567.1"/>
    <property type="molecule type" value="Genomic_DNA"/>
</dbReference>
<sequence length="267" mass="30151">MATFPLPRCNLLHKQLSRQFPGYRKYAQQRWSHSDIKALQTAFRDPSSPYHIPPGTKGPAHPEDHDVSDIDPAIPAQGRAELLRLGYDPSSFWEQPIVWGDLDSFQHVNNVRYLRFFESGRIKWMRSLGHEIGGPKKADDMVKGKGISLILRSVSLDYKRPVTYPDTLLIAHKPHTGALKSAPHTESGPSSTQLPPSALSRYKLAKTHFHCLAVAWSYSQRRIVTESDSVLVWYDYDKLAKCNPGEEALEALERRIILGIEASRGSQ</sequence>
<comment type="caution">
    <text evidence="1">The sequence shown here is derived from an EMBL/GenBank/DDBJ whole genome shotgun (WGS) entry which is preliminary data.</text>
</comment>
<reference evidence="1" key="1">
    <citation type="journal article" date="2021" name="Environ. Microbiol.">
        <title>Gene family expansions and transcriptome signatures uncover fungal adaptations to wood decay.</title>
        <authorList>
            <person name="Hage H."/>
            <person name="Miyauchi S."/>
            <person name="Viragh M."/>
            <person name="Drula E."/>
            <person name="Min B."/>
            <person name="Chaduli D."/>
            <person name="Navarro D."/>
            <person name="Favel A."/>
            <person name="Norest M."/>
            <person name="Lesage-Meessen L."/>
            <person name="Balint B."/>
            <person name="Merenyi Z."/>
            <person name="de Eugenio L."/>
            <person name="Morin E."/>
            <person name="Martinez A.T."/>
            <person name="Baldrian P."/>
            <person name="Stursova M."/>
            <person name="Martinez M.J."/>
            <person name="Novotny C."/>
            <person name="Magnuson J.K."/>
            <person name="Spatafora J.W."/>
            <person name="Maurice S."/>
            <person name="Pangilinan J."/>
            <person name="Andreopoulos W."/>
            <person name="LaButti K."/>
            <person name="Hundley H."/>
            <person name="Na H."/>
            <person name="Kuo A."/>
            <person name="Barry K."/>
            <person name="Lipzen A."/>
            <person name="Henrissat B."/>
            <person name="Riley R."/>
            <person name="Ahrendt S."/>
            <person name="Nagy L.G."/>
            <person name="Grigoriev I.V."/>
            <person name="Martin F."/>
            <person name="Rosso M.N."/>
        </authorList>
    </citation>
    <scope>NUCLEOTIDE SEQUENCE</scope>
    <source>
        <strain evidence="1">CBS 384.51</strain>
    </source>
</reference>